<gene>
    <name evidence="11" type="ORF">H9815_02980</name>
</gene>
<accession>A0A9D2J342</accession>
<dbReference type="InterPro" id="IPR023271">
    <property type="entry name" value="Aquaporin-like"/>
</dbReference>
<evidence type="ECO:0000256" key="1">
    <source>
        <dbReference type="ARBA" id="ARBA00004651"/>
    </source>
</evidence>
<dbReference type="PROSITE" id="PS00221">
    <property type="entry name" value="MIP"/>
    <property type="match status" value="1"/>
</dbReference>
<dbReference type="GO" id="GO:0005886">
    <property type="term" value="C:plasma membrane"/>
    <property type="evidence" value="ECO:0007669"/>
    <property type="project" value="UniProtKB-SubCell"/>
</dbReference>
<dbReference type="SUPFAM" id="SSF81338">
    <property type="entry name" value="Aquaporin-like"/>
    <property type="match status" value="1"/>
</dbReference>
<feature type="transmembrane region" description="Helical" evidence="10">
    <location>
        <begin position="242"/>
        <end position="263"/>
    </location>
</feature>
<dbReference type="Proteomes" id="UP000824037">
    <property type="component" value="Unassembled WGS sequence"/>
</dbReference>
<feature type="transmembrane region" description="Helical" evidence="10">
    <location>
        <begin position="199"/>
        <end position="221"/>
    </location>
</feature>
<keyword evidence="7 10" id="KW-0472">Membrane</keyword>
<evidence type="ECO:0000313" key="12">
    <source>
        <dbReference type="Proteomes" id="UP000824037"/>
    </source>
</evidence>
<evidence type="ECO:0000256" key="2">
    <source>
        <dbReference type="ARBA" id="ARBA00006175"/>
    </source>
</evidence>
<dbReference type="EMBL" id="DXBY01000053">
    <property type="protein sequence ID" value="HIZ34718.1"/>
    <property type="molecule type" value="Genomic_DNA"/>
</dbReference>
<dbReference type="InterPro" id="IPR000425">
    <property type="entry name" value="MIP"/>
</dbReference>
<comment type="caution">
    <text evidence="11">The sequence shown here is derived from an EMBL/GenBank/DDBJ whole genome shotgun (WGS) entry which is preliminary data.</text>
</comment>
<evidence type="ECO:0000256" key="7">
    <source>
        <dbReference type="ARBA" id="ARBA00023136"/>
    </source>
</evidence>
<protein>
    <submittedName>
        <fullName evidence="11">Aquaporin family protein</fullName>
    </submittedName>
</protein>
<dbReference type="PANTHER" id="PTHR19139:SF199">
    <property type="entry name" value="MIP17260P"/>
    <property type="match status" value="1"/>
</dbReference>
<feature type="compositionally biased region" description="Basic and acidic residues" evidence="9">
    <location>
        <begin position="319"/>
        <end position="336"/>
    </location>
</feature>
<reference evidence="11" key="1">
    <citation type="journal article" date="2021" name="PeerJ">
        <title>Extensive microbial diversity within the chicken gut microbiome revealed by metagenomics and culture.</title>
        <authorList>
            <person name="Gilroy R."/>
            <person name="Ravi A."/>
            <person name="Getino M."/>
            <person name="Pursley I."/>
            <person name="Horton D.L."/>
            <person name="Alikhan N.F."/>
            <person name="Baker D."/>
            <person name="Gharbi K."/>
            <person name="Hall N."/>
            <person name="Watson M."/>
            <person name="Adriaenssens E.M."/>
            <person name="Foster-Nyarko E."/>
            <person name="Jarju S."/>
            <person name="Secka A."/>
            <person name="Antonio M."/>
            <person name="Oren A."/>
            <person name="Chaudhuri R.R."/>
            <person name="La Ragione R."/>
            <person name="Hildebrand F."/>
            <person name="Pallen M.J."/>
        </authorList>
    </citation>
    <scope>NUCLEOTIDE SEQUENCE</scope>
    <source>
        <strain evidence="11">ChiGjej4B4-7305</strain>
    </source>
</reference>
<name>A0A9D2J342_9MICO</name>
<evidence type="ECO:0000313" key="11">
    <source>
        <dbReference type="EMBL" id="HIZ34718.1"/>
    </source>
</evidence>
<dbReference type="PANTHER" id="PTHR19139">
    <property type="entry name" value="AQUAPORIN TRANSPORTER"/>
    <property type="match status" value="1"/>
</dbReference>
<evidence type="ECO:0000256" key="9">
    <source>
        <dbReference type="SAM" id="MobiDB-lite"/>
    </source>
</evidence>
<organism evidence="11 12">
    <name type="scientific">Candidatus Ruania gallistercoris</name>
    <dbReference type="NCBI Taxonomy" id="2838746"/>
    <lineage>
        <taxon>Bacteria</taxon>
        <taxon>Bacillati</taxon>
        <taxon>Actinomycetota</taxon>
        <taxon>Actinomycetes</taxon>
        <taxon>Micrococcales</taxon>
        <taxon>Ruaniaceae</taxon>
        <taxon>Ruania</taxon>
    </lineage>
</organism>
<evidence type="ECO:0000256" key="6">
    <source>
        <dbReference type="ARBA" id="ARBA00022989"/>
    </source>
</evidence>
<evidence type="ECO:0000256" key="5">
    <source>
        <dbReference type="ARBA" id="ARBA00022692"/>
    </source>
</evidence>
<evidence type="ECO:0000256" key="10">
    <source>
        <dbReference type="SAM" id="Phobius"/>
    </source>
</evidence>
<dbReference type="Pfam" id="PF00230">
    <property type="entry name" value="MIP"/>
    <property type="match status" value="1"/>
</dbReference>
<keyword evidence="4" id="KW-1003">Cell membrane</keyword>
<dbReference type="GO" id="GO:0015250">
    <property type="term" value="F:water channel activity"/>
    <property type="evidence" value="ECO:0007669"/>
    <property type="project" value="TreeGrafter"/>
</dbReference>
<feature type="transmembrane region" description="Helical" evidence="10">
    <location>
        <begin position="166"/>
        <end position="187"/>
    </location>
</feature>
<proteinExistence type="inferred from homology"/>
<dbReference type="AlphaFoldDB" id="A0A9D2J342"/>
<feature type="transmembrane region" description="Helical" evidence="10">
    <location>
        <begin position="61"/>
        <end position="83"/>
    </location>
</feature>
<comment type="similarity">
    <text evidence="2 8">Belongs to the MIP/aquaporin (TC 1.A.8) family.</text>
</comment>
<dbReference type="Gene3D" id="1.20.1080.10">
    <property type="entry name" value="Glycerol uptake facilitator protein"/>
    <property type="match status" value="1"/>
</dbReference>
<feature type="region of interest" description="Disordered" evidence="9">
    <location>
        <begin position="274"/>
        <end position="364"/>
    </location>
</feature>
<dbReference type="InterPro" id="IPR034294">
    <property type="entry name" value="Aquaporin_transptr"/>
</dbReference>
<keyword evidence="6 10" id="KW-1133">Transmembrane helix</keyword>
<feature type="transmembrane region" description="Helical" evidence="10">
    <location>
        <begin position="103"/>
        <end position="128"/>
    </location>
</feature>
<keyword evidence="3 8" id="KW-0813">Transport</keyword>
<feature type="compositionally biased region" description="Acidic residues" evidence="9">
    <location>
        <begin position="274"/>
        <end position="293"/>
    </location>
</feature>
<evidence type="ECO:0000256" key="4">
    <source>
        <dbReference type="ARBA" id="ARBA00022475"/>
    </source>
</evidence>
<feature type="compositionally biased region" description="Acidic residues" evidence="9">
    <location>
        <begin position="337"/>
        <end position="364"/>
    </location>
</feature>
<feature type="transmembrane region" description="Helical" evidence="10">
    <location>
        <begin position="28"/>
        <end position="49"/>
    </location>
</feature>
<dbReference type="PRINTS" id="PR00783">
    <property type="entry name" value="MINTRINSICP"/>
</dbReference>
<keyword evidence="5 8" id="KW-0812">Transmembrane</keyword>
<evidence type="ECO:0000256" key="3">
    <source>
        <dbReference type="ARBA" id="ARBA00022448"/>
    </source>
</evidence>
<reference evidence="11" key="2">
    <citation type="submission" date="2021-04" db="EMBL/GenBank/DDBJ databases">
        <authorList>
            <person name="Gilroy R."/>
        </authorList>
    </citation>
    <scope>NUCLEOTIDE SEQUENCE</scope>
    <source>
        <strain evidence="11">ChiGjej4B4-7305</strain>
    </source>
</reference>
<dbReference type="InterPro" id="IPR022357">
    <property type="entry name" value="MIP_CS"/>
</dbReference>
<sequence>MTSQSDTVDYDDGAATVPVAPPSLFARFAAEFLGTFLLVFIGFGVALYSGVITNPDESLRMLSWGVALLVAVALFAHVSGGHFNPAVTLGSAIVGRTAWADVLVYWVGQLAGAAGAAGLLFLTIPAALPSAVGAASKQAMFSTTASGYGEHSMVGQLSSGQVSTDLVPVLLIEVVATALFVGVALMAHRWTGGKQLSAGVVTGLAYGALSVTAYTLSGGALNPARATAGAVFAESWALGQLWVFWVAPIVGAVIAGLLVSVFAPDPLPVYDEDEELEEEFADEDAAADTEDPDDDHRVQLEDGDDSAPAGDPGGIPEDSTGRDDSFTEDYDVRADYDEAESSGADEADTDTDTDTDEPDITPGR</sequence>
<evidence type="ECO:0000256" key="8">
    <source>
        <dbReference type="RuleBase" id="RU000477"/>
    </source>
</evidence>
<comment type="subcellular location">
    <subcellularLocation>
        <location evidence="1">Cell membrane</location>
        <topology evidence="1">Multi-pass membrane protein</topology>
    </subcellularLocation>
</comment>